<evidence type="ECO:0000313" key="2">
    <source>
        <dbReference type="EMBL" id="KQK11253.1"/>
    </source>
</evidence>
<evidence type="ECO:0000313" key="4">
    <source>
        <dbReference type="Proteomes" id="UP000008810"/>
    </source>
</evidence>
<gene>
    <name evidence="2" type="ORF">BRADI_2g59017v3</name>
</gene>
<keyword evidence="4" id="KW-1185">Reference proteome</keyword>
<dbReference type="PANTHER" id="PTHR46038:SF9">
    <property type="entry name" value="OS01G0920800 PROTEIN"/>
    <property type="match status" value="1"/>
</dbReference>
<dbReference type="HOGENOM" id="CLU_034507_1_1_1"/>
<feature type="domain" description="Nucleotide-diphospho-sugar transferase" evidence="1">
    <location>
        <begin position="37"/>
        <end position="235"/>
    </location>
</feature>
<dbReference type="STRING" id="15368.I1HUN6"/>
<dbReference type="Proteomes" id="UP000008810">
    <property type="component" value="Chromosome 2"/>
</dbReference>
<reference evidence="2" key="2">
    <citation type="submission" date="2017-06" db="EMBL/GenBank/DDBJ databases">
        <title>WGS assembly of Brachypodium distachyon.</title>
        <authorList>
            <consortium name="The International Brachypodium Initiative"/>
            <person name="Lucas S."/>
            <person name="Harmon-Smith M."/>
            <person name="Lail K."/>
            <person name="Tice H."/>
            <person name="Grimwood J."/>
            <person name="Bruce D."/>
            <person name="Barry K."/>
            <person name="Shu S."/>
            <person name="Lindquist E."/>
            <person name="Wang M."/>
            <person name="Pitluck S."/>
            <person name="Vogel J.P."/>
            <person name="Garvin D.F."/>
            <person name="Mockler T.C."/>
            <person name="Schmutz J."/>
            <person name="Rokhsar D."/>
            <person name="Bevan M.W."/>
        </authorList>
    </citation>
    <scope>NUCLEOTIDE SEQUENCE</scope>
    <source>
        <strain evidence="2">Bd21</strain>
    </source>
</reference>
<dbReference type="OrthoDB" id="600705at2759"/>
<accession>I1HUN6</accession>
<reference evidence="2 3" key="1">
    <citation type="journal article" date="2010" name="Nature">
        <title>Genome sequencing and analysis of the model grass Brachypodium distachyon.</title>
        <authorList>
            <consortium name="International Brachypodium Initiative"/>
        </authorList>
    </citation>
    <scope>NUCLEOTIDE SEQUENCE [LARGE SCALE GENOMIC DNA]</scope>
    <source>
        <strain evidence="2 3">Bd21</strain>
    </source>
</reference>
<dbReference type="InterPro" id="IPR005069">
    <property type="entry name" value="Nucl-diP-sugar_transferase"/>
</dbReference>
<dbReference type="InterPro" id="IPR044821">
    <property type="entry name" value="At1g28695/At4g15970-like"/>
</dbReference>
<evidence type="ECO:0000259" key="1">
    <source>
        <dbReference type="Pfam" id="PF03407"/>
    </source>
</evidence>
<dbReference type="Gramene" id="KQK11253">
    <property type="protein sequence ID" value="KQK11253"/>
    <property type="gene ID" value="BRADI_2g59017v3"/>
</dbReference>
<reference evidence="3" key="3">
    <citation type="submission" date="2018-08" db="UniProtKB">
        <authorList>
            <consortium name="EnsemblPlants"/>
        </authorList>
    </citation>
    <scope>IDENTIFICATION</scope>
    <source>
        <strain evidence="3">cv. Bd21</strain>
    </source>
</reference>
<protein>
    <recommendedName>
        <fullName evidence="1">Nucleotide-diphospho-sugar transferase domain-containing protein</fullName>
    </recommendedName>
</protein>
<dbReference type="EnsemblPlants" id="KQK11253">
    <property type="protein sequence ID" value="KQK11253"/>
    <property type="gene ID" value="BRADI_2g59017v3"/>
</dbReference>
<dbReference type="InParanoid" id="I1HUN6"/>
<dbReference type="EMBL" id="CM000881">
    <property type="protein sequence ID" value="KQK11253.1"/>
    <property type="molecule type" value="Genomic_DNA"/>
</dbReference>
<proteinExistence type="predicted"/>
<dbReference type="eggNOG" id="ENOG502R34F">
    <property type="taxonomic scope" value="Eukaryota"/>
</dbReference>
<name>I1HUN6_BRADI</name>
<dbReference type="OMA" id="MELLRYW"/>
<organism evidence="3">
    <name type="scientific">Brachypodium distachyon</name>
    <name type="common">Purple false brome</name>
    <name type="synonym">Trachynia distachya</name>
    <dbReference type="NCBI Taxonomy" id="15368"/>
    <lineage>
        <taxon>Eukaryota</taxon>
        <taxon>Viridiplantae</taxon>
        <taxon>Streptophyta</taxon>
        <taxon>Embryophyta</taxon>
        <taxon>Tracheophyta</taxon>
        <taxon>Spermatophyta</taxon>
        <taxon>Magnoliopsida</taxon>
        <taxon>Liliopsida</taxon>
        <taxon>Poales</taxon>
        <taxon>Poaceae</taxon>
        <taxon>BOP clade</taxon>
        <taxon>Pooideae</taxon>
        <taxon>Stipodae</taxon>
        <taxon>Brachypodieae</taxon>
        <taxon>Brachypodium</taxon>
    </lineage>
</organism>
<dbReference type="Pfam" id="PF03407">
    <property type="entry name" value="Nucleotid_trans"/>
    <property type="match status" value="1"/>
</dbReference>
<evidence type="ECO:0000313" key="3">
    <source>
        <dbReference type="EnsemblPlants" id="KQK11253"/>
    </source>
</evidence>
<dbReference type="AlphaFoldDB" id="I1HUN6"/>
<dbReference type="PANTHER" id="PTHR46038">
    <property type="entry name" value="EXPRESSED PROTEIN-RELATED"/>
    <property type="match status" value="1"/>
</dbReference>
<sequence>MEDRTVIITSVNEAWARNGSLLDLYRQSFKNGEDTEHLLNHVLVVALDPAGFRHCNIVHPHCYLLGATNDNFTSAAQFMSKEYLDLVWTKLSLQRRVLELGYNFLFTDTDMIVLRNPFRHITVHADMSVSCDSFSATRAPLDNRVNTGFYYMKATNRSMELLRYWQAARTRFPGDHDQGVFYNIKHELVEKLKVRIEPLDTVYFSNFCEYHNDLGSACTMHAACCKGLDNKVHDLMDMAAVWKNYTSLAPEERKKMGGKLKWTVPARCYKSMGWH</sequence>